<dbReference type="PANTHER" id="PTHR46696">
    <property type="entry name" value="P450, PUTATIVE (EUROFUNG)-RELATED"/>
    <property type="match status" value="1"/>
</dbReference>
<gene>
    <name evidence="3" type="primary">yjiB_5</name>
    <name evidence="3" type="ORF">KTC_23770</name>
</gene>
<dbReference type="GO" id="GO:0020037">
    <property type="term" value="F:heme binding"/>
    <property type="evidence" value="ECO:0007669"/>
    <property type="project" value="InterPro"/>
</dbReference>
<reference evidence="3" key="1">
    <citation type="submission" date="2018-12" db="EMBL/GenBank/DDBJ databases">
        <title>Novel natural products biosynthetic potential of the class Ktedonobacteria.</title>
        <authorList>
            <person name="Zheng Y."/>
            <person name="Saitou A."/>
            <person name="Wang C.M."/>
            <person name="Toyoda A."/>
            <person name="Minakuchi Y."/>
            <person name="Sekiguchi Y."/>
            <person name="Ueda K."/>
            <person name="Takano H."/>
            <person name="Sakai Y."/>
            <person name="Yokota A."/>
            <person name="Yabe S."/>
        </authorList>
    </citation>
    <scope>NUCLEOTIDE SEQUENCE</scope>
    <source>
        <strain evidence="3">COM3</strain>
    </source>
</reference>
<dbReference type="GO" id="GO:0005506">
    <property type="term" value="F:iron ion binding"/>
    <property type="evidence" value="ECO:0007669"/>
    <property type="project" value="InterPro"/>
</dbReference>
<dbReference type="GO" id="GO:0004497">
    <property type="term" value="F:monooxygenase activity"/>
    <property type="evidence" value="ECO:0007669"/>
    <property type="project" value="UniProtKB-KW"/>
</dbReference>
<evidence type="ECO:0000256" key="2">
    <source>
        <dbReference type="RuleBase" id="RU000461"/>
    </source>
</evidence>
<protein>
    <submittedName>
        <fullName evidence="3">Putative cytochrome P450 YjiB</fullName>
    </submittedName>
</protein>
<keyword evidence="2" id="KW-0479">Metal-binding</keyword>
<keyword evidence="2" id="KW-0349">Heme</keyword>
<dbReference type="InterPro" id="IPR036396">
    <property type="entry name" value="Cyt_P450_sf"/>
</dbReference>
<dbReference type="Gene3D" id="1.10.630.10">
    <property type="entry name" value="Cytochrome P450"/>
    <property type="match status" value="1"/>
</dbReference>
<dbReference type="EMBL" id="AP019376">
    <property type="protein sequence ID" value="BBH87626.1"/>
    <property type="molecule type" value="Genomic_DNA"/>
</dbReference>
<proteinExistence type="inferred from homology"/>
<dbReference type="Pfam" id="PF00067">
    <property type="entry name" value="p450"/>
    <property type="match status" value="1"/>
</dbReference>
<dbReference type="PANTHER" id="PTHR46696:SF1">
    <property type="entry name" value="CYTOCHROME P450 YJIB-RELATED"/>
    <property type="match status" value="1"/>
</dbReference>
<evidence type="ECO:0000313" key="3">
    <source>
        <dbReference type="EMBL" id="BBH87626.1"/>
    </source>
</evidence>
<keyword evidence="2" id="KW-0408">Iron</keyword>
<dbReference type="InterPro" id="IPR002397">
    <property type="entry name" value="Cyt_P450_B"/>
</dbReference>
<keyword evidence="2" id="KW-0560">Oxidoreductase</keyword>
<comment type="similarity">
    <text evidence="1 2">Belongs to the cytochrome P450 family.</text>
</comment>
<dbReference type="PRINTS" id="PR00359">
    <property type="entry name" value="BP450"/>
</dbReference>
<organism evidence="3">
    <name type="scientific">Thermosporothrix sp. COM3</name>
    <dbReference type="NCBI Taxonomy" id="2490863"/>
    <lineage>
        <taxon>Bacteria</taxon>
        <taxon>Bacillati</taxon>
        <taxon>Chloroflexota</taxon>
        <taxon>Ktedonobacteria</taxon>
        <taxon>Ktedonobacterales</taxon>
        <taxon>Thermosporotrichaceae</taxon>
        <taxon>Thermosporothrix</taxon>
    </lineage>
</organism>
<dbReference type="AlphaFoldDB" id="A0A455SIS7"/>
<dbReference type="SUPFAM" id="SSF48264">
    <property type="entry name" value="Cytochrome P450"/>
    <property type="match status" value="1"/>
</dbReference>
<accession>A0A455SIS7</accession>
<sequence length="401" mass="46799">MEEMGTRVLPSQLKDPYGWLQYMREQHPLYYEPATQTWHAFCYHDVAFILTKHEVFSTFPRKKDNEDMEAFLQAVLVALEPPRHGWYRYPVSRHFTVQALAPLAEKFRTITQELLDQIRPRGETNFPLDFSYPLHERAVMALFNLSQAQYRKLKTWLEHPLILDVTRPPEERFVVMKEVVRFFQDEVFPNQPSAGLIHELLTVGENGRHHNLNDAETAIFLVSLILGAIETTPSMLSHAVYLCDEYPDIKAEILHTPELMKSFLDEVLRFRSPLWGVRRQAKTDIVIRDQHIPANSNIFAWIASANHDAEVFSHPDRFDIHRQHNPHLSFGRGIHWCLGAHMARMEASIALPMVFEQLPELRRDRTVPPEYLASDQFCSLLKLPFHFSPVSQPLYEEINNN</sequence>
<keyword evidence="2" id="KW-0503">Monooxygenase</keyword>
<dbReference type="PROSITE" id="PS00086">
    <property type="entry name" value="CYTOCHROME_P450"/>
    <property type="match status" value="1"/>
</dbReference>
<dbReference type="InterPro" id="IPR001128">
    <property type="entry name" value="Cyt_P450"/>
</dbReference>
<name>A0A455SIS7_9CHLR</name>
<dbReference type="InterPro" id="IPR017972">
    <property type="entry name" value="Cyt_P450_CS"/>
</dbReference>
<dbReference type="GO" id="GO:0016705">
    <property type="term" value="F:oxidoreductase activity, acting on paired donors, with incorporation or reduction of molecular oxygen"/>
    <property type="evidence" value="ECO:0007669"/>
    <property type="project" value="InterPro"/>
</dbReference>
<evidence type="ECO:0000256" key="1">
    <source>
        <dbReference type="ARBA" id="ARBA00010617"/>
    </source>
</evidence>